<dbReference type="InterPro" id="IPR001207">
    <property type="entry name" value="Transposase_mutator"/>
</dbReference>
<keyword evidence="5" id="KW-0233">DNA recombination</keyword>
<dbReference type="GO" id="GO:0003677">
    <property type="term" value="F:DNA binding"/>
    <property type="evidence" value="ECO:0007669"/>
    <property type="project" value="UniProtKB-KW"/>
</dbReference>
<evidence type="ECO:0000256" key="1">
    <source>
        <dbReference type="ARBA" id="ARBA00002190"/>
    </source>
</evidence>
<comment type="caution">
    <text evidence="6">The sequence shown here is derived from an EMBL/GenBank/DDBJ whole genome shotgun (WGS) entry which is preliminary data.</text>
</comment>
<accession>A0A7Y0USY5</accession>
<sequence length="394" mass="44775">MPRKPSNRKCLTCGKTGVKKNGTTTSGAIRWRCNNCGASWSNIRDDISHAALFDKFVNWLVGKQTQSQASPTGSDRTWRAKIEWCWRVSPVIPITGEVCDYIQIDGTYLPYGWCLLVAQTRGKILRIQWYQRENATAYKALLQRLPPPLLVLTDGNAGALRAISEVWPDTVVQRCLVHVKRNICAQTTRTPKLDAHKTLWGLAQNLVKITTLDQADEWIGQLQEFHNIYGKWLGEKTYRSEVLPDNVPTWVRPNQEWWYTHQNARKAYNLLATQTRKGTLFAFLNPSLQAQATSPLPSTTNALEGGINAQIKALIRSHRGLSENHMRRAVEWWCYLHSGNPVIPHLLIKPEHLNPQAKPQTREPKPGPALWDVGIDLTQTDYHPDISIRKGTIR</sequence>
<evidence type="ECO:0000256" key="4">
    <source>
        <dbReference type="ARBA" id="ARBA00023125"/>
    </source>
</evidence>
<dbReference type="RefSeq" id="WP_169762440.1">
    <property type="nucleotide sequence ID" value="NZ_JABCUS010000007.1"/>
</dbReference>
<reference evidence="6 7" key="1">
    <citation type="submission" date="2020-04" db="EMBL/GenBank/DDBJ databases">
        <title>Antimicrobial susceptibility and clonality of vaginal-derived multi-drug resistant Mobiluncus isolates in China.</title>
        <authorList>
            <person name="Zhang X."/>
        </authorList>
    </citation>
    <scope>NUCLEOTIDE SEQUENCE [LARGE SCALE GENOMIC DNA]</scope>
    <source>
        <strain evidence="6 7">12</strain>
    </source>
</reference>
<organism evidence="6 7">
    <name type="scientific">Mobiluncus mulieris</name>
    <dbReference type="NCBI Taxonomy" id="2052"/>
    <lineage>
        <taxon>Bacteria</taxon>
        <taxon>Bacillati</taxon>
        <taxon>Actinomycetota</taxon>
        <taxon>Actinomycetes</taxon>
        <taxon>Actinomycetales</taxon>
        <taxon>Actinomycetaceae</taxon>
        <taxon>Mobiluncus</taxon>
    </lineage>
</organism>
<proteinExistence type="inferred from homology"/>
<keyword evidence="4" id="KW-0238">DNA-binding</keyword>
<dbReference type="GO" id="GO:0006313">
    <property type="term" value="P:DNA transposition"/>
    <property type="evidence" value="ECO:0007669"/>
    <property type="project" value="InterPro"/>
</dbReference>
<dbReference type="Pfam" id="PF00872">
    <property type="entry name" value="Transposase_mut"/>
    <property type="match status" value="1"/>
</dbReference>
<keyword evidence="3" id="KW-0815">Transposition</keyword>
<evidence type="ECO:0000313" key="6">
    <source>
        <dbReference type="EMBL" id="NMX03157.1"/>
    </source>
</evidence>
<gene>
    <name evidence="6" type="ORF">HHJ77_04225</name>
</gene>
<dbReference type="NCBIfam" id="NF033544">
    <property type="entry name" value="transpos_IS1249"/>
    <property type="match status" value="1"/>
</dbReference>
<evidence type="ECO:0000256" key="3">
    <source>
        <dbReference type="ARBA" id="ARBA00022578"/>
    </source>
</evidence>
<protein>
    <submittedName>
        <fullName evidence="6">IS1249 family transposase</fullName>
    </submittedName>
</protein>
<evidence type="ECO:0000256" key="2">
    <source>
        <dbReference type="ARBA" id="ARBA00010961"/>
    </source>
</evidence>
<evidence type="ECO:0000256" key="5">
    <source>
        <dbReference type="ARBA" id="ARBA00023172"/>
    </source>
</evidence>
<dbReference type="InterPro" id="IPR048004">
    <property type="entry name" value="IS1249_transpos"/>
</dbReference>
<dbReference type="Proteomes" id="UP000575397">
    <property type="component" value="Unassembled WGS sequence"/>
</dbReference>
<name>A0A7Y0USY5_9ACTO</name>
<comment type="function">
    <text evidence="1">Required for the transposition of the insertion element.</text>
</comment>
<dbReference type="AlphaFoldDB" id="A0A7Y0USY5"/>
<dbReference type="EMBL" id="JABCUS010000007">
    <property type="protein sequence ID" value="NMX03157.1"/>
    <property type="molecule type" value="Genomic_DNA"/>
</dbReference>
<comment type="similarity">
    <text evidence="2">Belongs to the transposase mutator family.</text>
</comment>
<dbReference type="GO" id="GO:0004803">
    <property type="term" value="F:transposase activity"/>
    <property type="evidence" value="ECO:0007669"/>
    <property type="project" value="InterPro"/>
</dbReference>
<evidence type="ECO:0000313" key="7">
    <source>
        <dbReference type="Proteomes" id="UP000575397"/>
    </source>
</evidence>